<dbReference type="Proteomes" id="UP000163580">
    <property type="component" value="Segment"/>
</dbReference>
<name>U5TU55_9VIRU</name>
<dbReference type="OrthoDB" id="37576at10239"/>
<evidence type="ECO:0000313" key="3">
    <source>
        <dbReference type="Proteomes" id="UP000163580"/>
    </source>
</evidence>
<dbReference type="Pfam" id="PF02336">
    <property type="entry name" value="Denso_VP4"/>
    <property type="match status" value="1"/>
</dbReference>
<keyword evidence="3" id="KW-1185">Reference proteome</keyword>
<protein>
    <submittedName>
        <fullName evidence="2">VP2</fullName>
    </submittedName>
</protein>
<accession>U5TU55</accession>
<proteinExistence type="predicted"/>
<dbReference type="GeneID" id="17494379"/>
<feature type="compositionally biased region" description="Polar residues" evidence="1">
    <location>
        <begin position="59"/>
        <end position="71"/>
    </location>
</feature>
<evidence type="ECO:0000313" key="2">
    <source>
        <dbReference type="EMBL" id="AGZ03696.1"/>
    </source>
</evidence>
<dbReference type="InterPro" id="IPR003433">
    <property type="entry name" value="Capsid_VP4_densovirus"/>
</dbReference>
<dbReference type="EMBL" id="KC991097">
    <property type="protein sequence ID" value="AGZ03696.1"/>
    <property type="molecule type" value="Genomic_DNA"/>
</dbReference>
<feature type="region of interest" description="Disordered" evidence="1">
    <location>
        <begin position="42"/>
        <end position="167"/>
    </location>
</feature>
<sequence>MVWKNIKPEDRPNWHKLNEGQRRYAYEQYKLALVRRGLDIDHDRPDVSESESEAEELPQVSQNSQQSQYDTASEGDQYETADDASDTDTIVPDSFENDMAPPVSMDKSTSGASTSGTSNKGGKGIKRQKTSDSGIAEGGRADDGFSLPGTGAEEQADNGFGSEAPRSLALPRPTLRLNNYVRYYSKFHKFITWGISYQILPEETGDRSYRHISTPFAQVPWDRLYLYLTNSEYATLPLESYVTSVSITIKPRNVRVAFPTNSTSTDLATLNQNKDVSYAVGLRQNLNCVNVQYTKFLDGQSMIPQDWEIDTLVKHQDLNKDLYGKEWALAPPTVPRHQMGIPTPLPTYCMIPYPKQDPEPGYPCFQHFYRDFDADGVSGRAICKQHYKPTMGLIKLQKPQINLQYPALVTTAHVPRQGMTFTNKISNVTVDANNQATEIKEDTGRTTDLRIDTPGEFNLEQLIEKSQILRHGYNGAKHCCTQPSLHVAVQPVPALDTKALGGTSNSSFTDVQGWWEMYCEIEINTNYTAPHPLFNGEHATFKDNLWYHRDHKINPFVSMWDGLLRQG</sequence>
<feature type="compositionally biased region" description="Acidic residues" evidence="1">
    <location>
        <begin position="76"/>
        <end position="86"/>
    </location>
</feature>
<dbReference type="SUPFAM" id="SSF88645">
    <property type="entry name" value="ssDNA viruses"/>
    <property type="match status" value="1"/>
</dbReference>
<dbReference type="InterPro" id="IPR016184">
    <property type="entry name" value="Capsid/spike_ssDNA_virus"/>
</dbReference>
<evidence type="ECO:0000256" key="1">
    <source>
        <dbReference type="SAM" id="MobiDB-lite"/>
    </source>
</evidence>
<dbReference type="KEGG" id="vg:17494379"/>
<organism evidence="2 3">
    <name type="scientific">Solenopsis invicta densovirus</name>
    <dbReference type="NCBI Taxonomy" id="1414671"/>
    <lineage>
        <taxon>Viruses</taxon>
        <taxon>Monodnaviria</taxon>
        <taxon>Shotokuvirae</taxon>
        <taxon>Cossaviricota</taxon>
        <taxon>Quintoviricetes</taxon>
        <taxon>Piccovirales</taxon>
        <taxon>Parvoviridae</taxon>
        <taxon>Densovirinae</taxon>
        <taxon>Scindoambidensovirus</taxon>
        <taxon>Scindoambidensovirus hymenopteran1</taxon>
    </lineage>
</organism>
<dbReference type="RefSeq" id="YP_008766863.1">
    <property type="nucleotide sequence ID" value="NC_022748.1"/>
</dbReference>
<dbReference type="GO" id="GO:0005198">
    <property type="term" value="F:structural molecule activity"/>
    <property type="evidence" value="ECO:0007669"/>
    <property type="project" value="InterPro"/>
</dbReference>
<feature type="compositionally biased region" description="Low complexity" evidence="1">
    <location>
        <begin position="107"/>
        <end position="120"/>
    </location>
</feature>
<reference evidence="2 3" key="1">
    <citation type="journal article" date="2013" name="Biol. Control">
        <title>Discovery and molecular characterization of an ambisense densovirus from South American populations of Solenopsis invicta.</title>
        <authorList>
            <person name="Valles S.M."/>
            <person name="Shoemaker D."/>
            <person name="Wurm Y."/>
            <person name="Strong C.A."/>
            <person name="Varone L."/>
            <person name="Becnel J.J."/>
            <person name="Shirk P.D."/>
        </authorList>
    </citation>
    <scope>NUCLEOTIDE SEQUENCE [LARGE SCALE GENOMIC DNA]</scope>
    <source>
        <strain evidence="2">SiDNV-Arg</strain>
    </source>
</reference>